<evidence type="ECO:0000313" key="2">
    <source>
        <dbReference type="Proteomes" id="UP000571857"/>
    </source>
</evidence>
<dbReference type="EMBL" id="JABXJK010000048">
    <property type="protein sequence ID" value="MBA0972747.1"/>
    <property type="molecule type" value="Genomic_DNA"/>
</dbReference>
<dbReference type="Gene3D" id="3.40.630.30">
    <property type="match status" value="1"/>
</dbReference>
<dbReference type="RefSeq" id="WP_176333677.1">
    <property type="nucleotide sequence ID" value="NZ_BSYC01000006.1"/>
</dbReference>
<gene>
    <name evidence="1" type="ORF">HWH42_09155</name>
</gene>
<name>A0ABD4HMN1_ENTGA</name>
<dbReference type="AlphaFoldDB" id="A0ABD4HMN1"/>
<accession>A0ABD4HMN1</accession>
<evidence type="ECO:0008006" key="3">
    <source>
        <dbReference type="Google" id="ProtNLM"/>
    </source>
</evidence>
<evidence type="ECO:0000313" key="1">
    <source>
        <dbReference type="EMBL" id="MBA0972747.1"/>
    </source>
</evidence>
<proteinExistence type="predicted"/>
<dbReference type="InterPro" id="IPR016181">
    <property type="entry name" value="Acyl_CoA_acyltransferase"/>
</dbReference>
<organism evidence="1 2">
    <name type="scientific">Enterococcus gallinarum</name>
    <dbReference type="NCBI Taxonomy" id="1353"/>
    <lineage>
        <taxon>Bacteria</taxon>
        <taxon>Bacillati</taxon>
        <taxon>Bacillota</taxon>
        <taxon>Bacilli</taxon>
        <taxon>Lactobacillales</taxon>
        <taxon>Enterococcaceae</taxon>
        <taxon>Enterococcus</taxon>
    </lineage>
</organism>
<sequence>MTCLKTYDLNFNANAPLSNFRKLCSKKKGIRLSANISWKYNALPNRIFSSNVVPFTICFNQYEVGQVCLVILKSNIDIYDLQIYKEFQNQGFGNEFLKELLLVNNELDIGNIFIQTWNQNIIAKQLYSSKGFNVIGKYQYYIYTEE</sequence>
<protein>
    <recommendedName>
        <fullName evidence="3">N-acetyltransferase domain-containing protein</fullName>
    </recommendedName>
</protein>
<dbReference type="SUPFAM" id="SSF55729">
    <property type="entry name" value="Acyl-CoA N-acyltransferases (Nat)"/>
    <property type="match status" value="1"/>
</dbReference>
<dbReference type="Proteomes" id="UP000571857">
    <property type="component" value="Unassembled WGS sequence"/>
</dbReference>
<comment type="caution">
    <text evidence="1">The sequence shown here is derived from an EMBL/GenBank/DDBJ whole genome shotgun (WGS) entry which is preliminary data.</text>
</comment>
<reference evidence="1 2" key="1">
    <citation type="submission" date="2020-06" db="EMBL/GenBank/DDBJ databases">
        <title>Crossreactivity between MHC class I-restricted antigens from cancer cells and an enterococcal bacteriophage.</title>
        <authorList>
            <person name="Fluckiger A."/>
            <person name="Daillere R."/>
            <person name="Sassi M."/>
            <person name="Cattoir V."/>
            <person name="Kroemer G."/>
            <person name="Zitvogel L."/>
        </authorList>
    </citation>
    <scope>NUCLEOTIDE SEQUENCE [LARGE SCALE GENOMIC DNA]</scope>
    <source>
        <strain evidence="1 2">EG4</strain>
    </source>
</reference>